<dbReference type="STRING" id="1458275.AZ34_13120"/>
<reference evidence="10 11" key="1">
    <citation type="submission" date="2014-02" db="EMBL/GenBank/DDBJ databases">
        <title>Draft Genome of Hylemonella gracilis isolated from the Niagara River.</title>
        <authorList>
            <person name="Pawlowski D.R."/>
            <person name="Koudelka G.B."/>
        </authorList>
    </citation>
    <scope>NUCLEOTIDE SEQUENCE [LARGE SCALE GENOMIC DNA]</scope>
    <source>
        <strain evidence="10 11">Niagara R</strain>
    </source>
</reference>
<dbReference type="GO" id="GO:0005886">
    <property type="term" value="C:plasma membrane"/>
    <property type="evidence" value="ECO:0007669"/>
    <property type="project" value="UniProtKB-SubCell"/>
</dbReference>
<dbReference type="InterPro" id="IPR036259">
    <property type="entry name" value="MFS_trans_sf"/>
</dbReference>
<dbReference type="Pfam" id="PF07690">
    <property type="entry name" value="MFS_1"/>
    <property type="match status" value="1"/>
</dbReference>
<evidence type="ECO:0000313" key="11">
    <source>
        <dbReference type="Proteomes" id="UP000023268"/>
    </source>
</evidence>
<dbReference type="OrthoDB" id="9814303at2"/>
<evidence type="ECO:0000256" key="1">
    <source>
        <dbReference type="ARBA" id="ARBA00004651"/>
    </source>
</evidence>
<feature type="transmembrane region" description="Helical" evidence="8">
    <location>
        <begin position="344"/>
        <end position="369"/>
    </location>
</feature>
<dbReference type="GO" id="GO:0042910">
    <property type="term" value="F:xenobiotic transmembrane transporter activity"/>
    <property type="evidence" value="ECO:0007669"/>
    <property type="project" value="InterPro"/>
</dbReference>
<proteinExistence type="inferred from homology"/>
<dbReference type="AlphaFoldDB" id="A0A016XMW7"/>
<feature type="transmembrane region" description="Helical" evidence="8">
    <location>
        <begin position="381"/>
        <end position="404"/>
    </location>
</feature>
<evidence type="ECO:0000259" key="9">
    <source>
        <dbReference type="PROSITE" id="PS50850"/>
    </source>
</evidence>
<organism evidence="10 11">
    <name type="scientific">Hylemonella gracilis str. Niagara R</name>
    <dbReference type="NCBI Taxonomy" id="1458275"/>
    <lineage>
        <taxon>Bacteria</taxon>
        <taxon>Pseudomonadati</taxon>
        <taxon>Pseudomonadota</taxon>
        <taxon>Betaproteobacteria</taxon>
        <taxon>Burkholderiales</taxon>
        <taxon>Comamonadaceae</taxon>
        <taxon>Hylemonella</taxon>
    </lineage>
</organism>
<accession>A0A016XMW7</accession>
<keyword evidence="5 8" id="KW-0812">Transmembrane</keyword>
<dbReference type="NCBIfam" id="TIGR00710">
    <property type="entry name" value="efflux_Bcr_CflA"/>
    <property type="match status" value="1"/>
</dbReference>
<evidence type="ECO:0000256" key="5">
    <source>
        <dbReference type="ARBA" id="ARBA00022692"/>
    </source>
</evidence>
<feature type="transmembrane region" description="Helical" evidence="8">
    <location>
        <begin position="77"/>
        <end position="96"/>
    </location>
</feature>
<evidence type="ECO:0000256" key="2">
    <source>
        <dbReference type="ARBA" id="ARBA00006236"/>
    </source>
</evidence>
<dbReference type="Gene3D" id="1.20.1720.10">
    <property type="entry name" value="Multidrug resistance protein D"/>
    <property type="match status" value="1"/>
</dbReference>
<name>A0A016XMW7_9BURK</name>
<evidence type="ECO:0000256" key="8">
    <source>
        <dbReference type="RuleBase" id="RU365088"/>
    </source>
</evidence>
<gene>
    <name evidence="10" type="ORF">AZ34_13120</name>
</gene>
<keyword evidence="3 8" id="KW-0813">Transport</keyword>
<feature type="transmembrane region" description="Helical" evidence="8">
    <location>
        <begin position="224"/>
        <end position="253"/>
    </location>
</feature>
<dbReference type="GO" id="GO:1990961">
    <property type="term" value="P:xenobiotic detoxification by transmembrane export across the plasma membrane"/>
    <property type="evidence" value="ECO:0007669"/>
    <property type="project" value="InterPro"/>
</dbReference>
<comment type="similarity">
    <text evidence="2 8">Belongs to the major facilitator superfamily. Bcr/CmlA family.</text>
</comment>
<dbReference type="InterPro" id="IPR020846">
    <property type="entry name" value="MFS_dom"/>
</dbReference>
<comment type="subcellular location">
    <subcellularLocation>
        <location evidence="8">Cell inner membrane</location>
        <topology evidence="8">Multi-pass membrane protein</topology>
    </subcellularLocation>
    <subcellularLocation>
        <location evidence="1">Cell membrane</location>
        <topology evidence="1">Multi-pass membrane protein</topology>
    </subcellularLocation>
</comment>
<keyword evidence="6 8" id="KW-1133">Transmembrane helix</keyword>
<dbReference type="eggNOG" id="COG2814">
    <property type="taxonomic scope" value="Bacteria"/>
</dbReference>
<evidence type="ECO:0000256" key="3">
    <source>
        <dbReference type="ARBA" id="ARBA00022448"/>
    </source>
</evidence>
<keyword evidence="8" id="KW-0997">Cell inner membrane</keyword>
<feature type="transmembrane region" description="Helical" evidence="8">
    <location>
        <begin position="289"/>
        <end position="310"/>
    </location>
</feature>
<feature type="transmembrane region" description="Helical" evidence="8">
    <location>
        <begin position="163"/>
        <end position="182"/>
    </location>
</feature>
<dbReference type="Proteomes" id="UP000023268">
    <property type="component" value="Unassembled WGS sequence"/>
</dbReference>
<feature type="transmembrane region" description="Helical" evidence="8">
    <location>
        <begin position="259"/>
        <end position="277"/>
    </location>
</feature>
<feature type="transmembrane region" description="Helical" evidence="8">
    <location>
        <begin position="12"/>
        <end position="33"/>
    </location>
</feature>
<evidence type="ECO:0000256" key="7">
    <source>
        <dbReference type="ARBA" id="ARBA00023136"/>
    </source>
</evidence>
<dbReference type="RefSeq" id="WP_035608671.1">
    <property type="nucleotide sequence ID" value="NZ_JEMG01000001.1"/>
</dbReference>
<feature type="transmembrane region" description="Helical" evidence="8">
    <location>
        <begin position="45"/>
        <end position="65"/>
    </location>
</feature>
<dbReference type="SUPFAM" id="SSF103473">
    <property type="entry name" value="MFS general substrate transporter"/>
    <property type="match status" value="1"/>
</dbReference>
<keyword evidence="4" id="KW-1003">Cell membrane</keyword>
<dbReference type="PROSITE" id="PS50850">
    <property type="entry name" value="MFS"/>
    <property type="match status" value="1"/>
</dbReference>
<comment type="caution">
    <text evidence="8">Lacks conserved residue(s) required for the propagation of feature annotation.</text>
</comment>
<keyword evidence="7 8" id="KW-0472">Membrane</keyword>
<dbReference type="PANTHER" id="PTHR23502:SF132">
    <property type="entry name" value="POLYAMINE TRANSPORTER 2-RELATED"/>
    <property type="match status" value="1"/>
</dbReference>
<dbReference type="PANTHER" id="PTHR23502">
    <property type="entry name" value="MAJOR FACILITATOR SUPERFAMILY"/>
    <property type="match status" value="1"/>
</dbReference>
<dbReference type="EMBL" id="JEMG01000001">
    <property type="protein sequence ID" value="EYC52922.1"/>
    <property type="molecule type" value="Genomic_DNA"/>
</dbReference>
<protein>
    <recommendedName>
        <fullName evidence="8">Bcr/CflA family efflux transporter</fullName>
    </recommendedName>
</protein>
<dbReference type="InterPro" id="IPR004812">
    <property type="entry name" value="Efflux_drug-R_Bcr/CmlA"/>
</dbReference>
<evidence type="ECO:0000313" key="10">
    <source>
        <dbReference type="EMBL" id="EYC52922.1"/>
    </source>
</evidence>
<evidence type="ECO:0000256" key="6">
    <source>
        <dbReference type="ARBA" id="ARBA00022989"/>
    </source>
</evidence>
<sequence>MVTSAAPPRGRTANLVLQVAFGLVAMTLCLPALPDWAHEFGASQATVQLSFSAYVAAYGSLQLVYGPWSDRLGRKPVLLFGLALAVLGSLLAALAPNLATLIAARALQGAGTAAGMVVGRALVQDWFAGHERPRVMAYIGMVMGLCPPLATLLGGYIHVQAGWRWGFVLLAALALLAWIMAWRDIPPGRPVRAASAGVPAQDAPRHWLRTLANSYARLAREPAFLLYVVVLASTTAAFYCFLSGAPIVLAGYGVAPQQVGWYIMAIPFPYVLGNLLTTRLVDGWGERRLMAVGQCAVLLGLSLLLGLAWAGWRSPLAFALPLVFIGVGHGLLTPPALAGTVSLVPALAGSAAAVAGMTQQLLGALAAYGVGLVSHEGPVNLGLLMLGASLAGLLAQLLLFGVVLRRFPANQKA</sequence>
<feature type="transmembrane region" description="Helical" evidence="8">
    <location>
        <begin position="135"/>
        <end position="157"/>
    </location>
</feature>
<feature type="domain" description="Major facilitator superfamily (MFS) profile" evidence="9">
    <location>
        <begin position="1"/>
        <end position="406"/>
    </location>
</feature>
<dbReference type="InterPro" id="IPR011701">
    <property type="entry name" value="MFS"/>
</dbReference>
<feature type="transmembrane region" description="Helical" evidence="8">
    <location>
        <begin position="102"/>
        <end position="123"/>
    </location>
</feature>
<evidence type="ECO:0000256" key="4">
    <source>
        <dbReference type="ARBA" id="ARBA00022475"/>
    </source>
</evidence>
<comment type="caution">
    <text evidence="10">The sequence shown here is derived from an EMBL/GenBank/DDBJ whole genome shotgun (WGS) entry which is preliminary data.</text>
</comment>